<dbReference type="Proteomes" id="UP001597383">
    <property type="component" value="Unassembled WGS sequence"/>
</dbReference>
<keyword evidence="3 5" id="KW-0012">Acyltransferase</keyword>
<name>A0ABW4W3Y8_9BACI</name>
<dbReference type="EC" id="2.3.1.19" evidence="5"/>
<keyword evidence="6" id="KW-1185">Reference proteome</keyword>
<dbReference type="PANTHER" id="PTHR43356">
    <property type="entry name" value="PHOSPHATE ACETYLTRANSFERASE"/>
    <property type="match status" value="1"/>
</dbReference>
<dbReference type="Gene3D" id="3.40.718.10">
    <property type="entry name" value="Isopropylmalate Dehydrogenase"/>
    <property type="match status" value="1"/>
</dbReference>
<protein>
    <submittedName>
        <fullName evidence="5">Phosphate butyryltransferase</fullName>
        <ecNumber evidence="5">2.3.1.19</ecNumber>
    </submittedName>
</protein>
<dbReference type="RefSeq" id="WP_377557114.1">
    <property type="nucleotide sequence ID" value="NZ_JBHUHQ010000021.1"/>
</dbReference>
<organism evidence="5 6">
    <name type="scientific">Ornithinibacillus salinisoli</name>
    <dbReference type="NCBI Taxonomy" id="1848459"/>
    <lineage>
        <taxon>Bacteria</taxon>
        <taxon>Bacillati</taxon>
        <taxon>Bacillota</taxon>
        <taxon>Bacilli</taxon>
        <taxon>Bacillales</taxon>
        <taxon>Bacillaceae</taxon>
        <taxon>Ornithinibacillus</taxon>
    </lineage>
</organism>
<dbReference type="SUPFAM" id="SSF53659">
    <property type="entry name" value="Isocitrate/Isopropylmalate dehydrogenase-like"/>
    <property type="match status" value="1"/>
</dbReference>
<dbReference type="GO" id="GO:0050182">
    <property type="term" value="F:phosphate butyryltransferase activity"/>
    <property type="evidence" value="ECO:0007669"/>
    <property type="project" value="UniProtKB-EC"/>
</dbReference>
<dbReference type="InterPro" id="IPR050500">
    <property type="entry name" value="Phos_Acetyltrans/Butyryltrans"/>
</dbReference>
<dbReference type="Pfam" id="PF01515">
    <property type="entry name" value="PTA_PTB"/>
    <property type="match status" value="2"/>
</dbReference>
<feature type="domain" description="Phosphate acetyl/butaryl transferase" evidence="4">
    <location>
        <begin position="6"/>
        <end position="72"/>
    </location>
</feature>
<feature type="domain" description="Phosphate acetyl/butaryl transferase" evidence="4">
    <location>
        <begin position="76"/>
        <end position="289"/>
    </location>
</feature>
<dbReference type="InterPro" id="IPR012147">
    <property type="entry name" value="P_Ac_Bu_trans"/>
</dbReference>
<reference evidence="6" key="1">
    <citation type="journal article" date="2019" name="Int. J. Syst. Evol. Microbiol.">
        <title>The Global Catalogue of Microorganisms (GCM) 10K type strain sequencing project: providing services to taxonomists for standard genome sequencing and annotation.</title>
        <authorList>
            <consortium name="The Broad Institute Genomics Platform"/>
            <consortium name="The Broad Institute Genome Sequencing Center for Infectious Disease"/>
            <person name="Wu L."/>
            <person name="Ma J."/>
        </authorList>
    </citation>
    <scope>NUCLEOTIDE SEQUENCE [LARGE SCALE GENOMIC DNA]</scope>
    <source>
        <strain evidence="6">R28</strain>
    </source>
</reference>
<gene>
    <name evidence="5" type="primary">yqiS</name>
    <name evidence="5" type="ORF">ACFSJF_16865</name>
</gene>
<dbReference type="InterPro" id="IPR002505">
    <property type="entry name" value="PTA_PTB"/>
</dbReference>
<dbReference type="NCBIfam" id="NF005837">
    <property type="entry name" value="PRK07742.1"/>
    <property type="match status" value="1"/>
</dbReference>
<dbReference type="PIRSF" id="PIRSF000428">
    <property type="entry name" value="P_Ac_trans"/>
    <property type="match status" value="1"/>
</dbReference>
<evidence type="ECO:0000256" key="2">
    <source>
        <dbReference type="ARBA" id="ARBA00022679"/>
    </source>
</evidence>
<evidence type="ECO:0000313" key="6">
    <source>
        <dbReference type="Proteomes" id="UP001597383"/>
    </source>
</evidence>
<comment type="similarity">
    <text evidence="1">Belongs to the phosphate acetyltransferase and butyryltransferase family.</text>
</comment>
<dbReference type="PANTHER" id="PTHR43356:SF2">
    <property type="entry name" value="PHOSPHATE ACETYLTRANSFERASE"/>
    <property type="match status" value="1"/>
</dbReference>
<dbReference type="EMBL" id="JBHUHQ010000021">
    <property type="protein sequence ID" value="MFD2045951.1"/>
    <property type="molecule type" value="Genomic_DNA"/>
</dbReference>
<evidence type="ECO:0000256" key="3">
    <source>
        <dbReference type="ARBA" id="ARBA00023315"/>
    </source>
</evidence>
<evidence type="ECO:0000313" key="5">
    <source>
        <dbReference type="EMBL" id="MFD2045951.1"/>
    </source>
</evidence>
<proteinExistence type="inferred from homology"/>
<evidence type="ECO:0000259" key="4">
    <source>
        <dbReference type="Pfam" id="PF01515"/>
    </source>
</evidence>
<accession>A0ABW4W3Y8</accession>
<comment type="caution">
    <text evidence="5">The sequence shown here is derived from an EMBL/GenBank/DDBJ whole genome shotgun (WGS) entry which is preliminary data.</text>
</comment>
<evidence type="ECO:0000256" key="1">
    <source>
        <dbReference type="ARBA" id="ARBA00005656"/>
    </source>
</evidence>
<sequence length="300" mass="32268">MKSLAAIKNQVQHEKKQIVSLANAADREVLTAVKYAISEELCSFILIGDQEEIKETAFKAELDLTSPLISVQHEESEPSLAAVKTVYEKQADILMKGNVSTKSLLKAVLNKEYGLRTGNVLSHVALFDIPNQDRLIFLTDAAMNIQPTLKEKVEIIHNAVRVAHGVGMELPRVAAIAPVEVVNEAMSSTMDAAMLTQMQRRGQIKGCLVDGPLAFDNAVSKDAAELKGITSDVAGKADILLSPTIDVGNALYKSFIYFAQAKVAAIISGAKAPIVLTSRADSAESKLYSLSLALVSSKSF</sequence>
<keyword evidence="2 5" id="KW-0808">Transferase</keyword>
<dbReference type="NCBIfam" id="NF006045">
    <property type="entry name" value="PRK08190.1"/>
    <property type="match status" value="1"/>
</dbReference>